<evidence type="ECO:0000256" key="3">
    <source>
        <dbReference type="ARBA" id="ARBA00022553"/>
    </source>
</evidence>
<dbReference type="InterPro" id="IPR003594">
    <property type="entry name" value="HATPase_dom"/>
</dbReference>
<evidence type="ECO:0000259" key="7">
    <source>
        <dbReference type="PROSITE" id="PS50110"/>
    </source>
</evidence>
<dbReference type="SMART" id="SM00448">
    <property type="entry name" value="REC"/>
    <property type="match status" value="1"/>
</dbReference>
<dbReference type="InterPro" id="IPR005467">
    <property type="entry name" value="His_kinase_dom"/>
</dbReference>
<dbReference type="PRINTS" id="PR00344">
    <property type="entry name" value="BCTRLSENSOR"/>
</dbReference>
<dbReference type="InterPro" id="IPR004358">
    <property type="entry name" value="Sig_transdc_His_kin-like_C"/>
</dbReference>
<dbReference type="Gene3D" id="3.30.565.10">
    <property type="entry name" value="Histidine kinase-like ATPase, C-terminal domain"/>
    <property type="match status" value="1"/>
</dbReference>
<dbReference type="AlphaFoldDB" id="A9KC53"/>
<dbReference type="InterPro" id="IPR036097">
    <property type="entry name" value="HisK_dim/P_sf"/>
</dbReference>
<dbReference type="Pfam" id="PF00072">
    <property type="entry name" value="Response_reg"/>
    <property type="match status" value="1"/>
</dbReference>
<dbReference type="SUPFAM" id="SSF55785">
    <property type="entry name" value="PYP-like sensor domain (PAS domain)"/>
    <property type="match status" value="2"/>
</dbReference>
<dbReference type="InterPro" id="IPR000014">
    <property type="entry name" value="PAS"/>
</dbReference>
<dbReference type="CDD" id="cd16922">
    <property type="entry name" value="HATPase_EvgS-ArcB-TorS-like"/>
    <property type="match status" value="1"/>
</dbReference>
<proteinExistence type="predicted"/>
<evidence type="ECO:0000256" key="2">
    <source>
        <dbReference type="ARBA" id="ARBA00012438"/>
    </source>
</evidence>
<dbReference type="InterPro" id="IPR000700">
    <property type="entry name" value="PAS-assoc_C"/>
</dbReference>
<dbReference type="Proteomes" id="UP000008555">
    <property type="component" value="Chromosome"/>
</dbReference>
<reference evidence="10 11" key="1">
    <citation type="journal article" date="2009" name="Infect. Immun.">
        <title>Comparative genomics reveal extensive transposon-mediated genomic plasticity and diversity among potential effector proteins within the genus Coxiella.</title>
        <authorList>
            <person name="Beare P.A."/>
            <person name="Unsworth N."/>
            <person name="Andoh M."/>
            <person name="Voth D.E."/>
            <person name="Omsland A."/>
            <person name="Gilk S.D."/>
            <person name="Williams K.P."/>
            <person name="Sobral B.W."/>
            <person name="Kupko J.J.III."/>
            <person name="Porcella S.F."/>
            <person name="Samuel J.E."/>
            <person name="Heinzen R.A."/>
        </authorList>
    </citation>
    <scope>NUCLEOTIDE SEQUENCE [LARGE SCALE GENOMIC DNA]</scope>
    <source>
        <strain evidence="10 11">Dugway 5J108-111</strain>
    </source>
</reference>
<dbReference type="PROSITE" id="PS50112">
    <property type="entry name" value="PAS"/>
    <property type="match status" value="1"/>
</dbReference>
<keyword evidence="4" id="KW-0902">Two-component regulatory system</keyword>
<dbReference type="NCBIfam" id="TIGR00229">
    <property type="entry name" value="sensory_box"/>
    <property type="match status" value="2"/>
</dbReference>
<dbReference type="Pfam" id="PF02518">
    <property type="entry name" value="HATPase_c"/>
    <property type="match status" value="1"/>
</dbReference>
<keyword evidence="10" id="KW-0418">Kinase</keyword>
<dbReference type="Gene3D" id="1.10.287.130">
    <property type="match status" value="1"/>
</dbReference>
<dbReference type="PANTHER" id="PTHR45339:SF1">
    <property type="entry name" value="HYBRID SIGNAL TRANSDUCTION HISTIDINE KINASE J"/>
    <property type="match status" value="1"/>
</dbReference>
<evidence type="ECO:0000256" key="1">
    <source>
        <dbReference type="ARBA" id="ARBA00000085"/>
    </source>
</evidence>
<name>A9KC53_COXBN</name>
<dbReference type="GO" id="GO:0006355">
    <property type="term" value="P:regulation of DNA-templated transcription"/>
    <property type="evidence" value="ECO:0007669"/>
    <property type="project" value="InterPro"/>
</dbReference>
<dbReference type="SMART" id="SM00387">
    <property type="entry name" value="HATPase_c"/>
    <property type="match status" value="1"/>
</dbReference>
<dbReference type="PROSITE" id="PS50109">
    <property type="entry name" value="HIS_KIN"/>
    <property type="match status" value="1"/>
</dbReference>
<evidence type="ECO:0000313" key="11">
    <source>
        <dbReference type="Proteomes" id="UP000008555"/>
    </source>
</evidence>
<dbReference type="InterPro" id="IPR001789">
    <property type="entry name" value="Sig_transdc_resp-reg_receiver"/>
</dbReference>
<dbReference type="InterPro" id="IPR013656">
    <property type="entry name" value="PAS_4"/>
</dbReference>
<evidence type="ECO:0000256" key="4">
    <source>
        <dbReference type="ARBA" id="ARBA00023012"/>
    </source>
</evidence>
<gene>
    <name evidence="10" type="ordered locus">CBUD_0645</name>
</gene>
<organism evidence="10 11">
    <name type="scientific">Coxiella burnetii (strain Dugway 5J108-111)</name>
    <dbReference type="NCBI Taxonomy" id="434922"/>
    <lineage>
        <taxon>Bacteria</taxon>
        <taxon>Pseudomonadati</taxon>
        <taxon>Pseudomonadota</taxon>
        <taxon>Gammaproteobacteria</taxon>
        <taxon>Legionellales</taxon>
        <taxon>Coxiellaceae</taxon>
        <taxon>Coxiella</taxon>
    </lineage>
</organism>
<evidence type="ECO:0000259" key="9">
    <source>
        <dbReference type="PROSITE" id="PS50113"/>
    </source>
</evidence>
<feature type="domain" description="PAS" evidence="8">
    <location>
        <begin position="18"/>
        <end position="73"/>
    </location>
</feature>
<dbReference type="InterPro" id="IPR003661">
    <property type="entry name" value="HisK_dim/P_dom"/>
</dbReference>
<dbReference type="InterPro" id="IPR035965">
    <property type="entry name" value="PAS-like_dom_sf"/>
</dbReference>
<evidence type="ECO:0000256" key="5">
    <source>
        <dbReference type="PROSITE-ProRule" id="PRU00169"/>
    </source>
</evidence>
<dbReference type="SUPFAM" id="SSF55874">
    <property type="entry name" value="ATPase domain of HSP90 chaperone/DNA topoisomerase II/histidine kinase"/>
    <property type="match status" value="1"/>
</dbReference>
<keyword evidence="10" id="KW-0808">Transferase</keyword>
<dbReference type="InterPro" id="IPR011006">
    <property type="entry name" value="CheY-like_superfamily"/>
</dbReference>
<dbReference type="CDD" id="cd00082">
    <property type="entry name" value="HisKA"/>
    <property type="match status" value="1"/>
</dbReference>
<dbReference type="PROSITE" id="PS50113">
    <property type="entry name" value="PAC"/>
    <property type="match status" value="1"/>
</dbReference>
<dbReference type="PROSITE" id="PS50110">
    <property type="entry name" value="RESPONSE_REGULATORY"/>
    <property type="match status" value="1"/>
</dbReference>
<feature type="modified residue" description="4-aspartylphosphate" evidence="5">
    <location>
        <position position="561"/>
    </location>
</feature>
<dbReference type="SUPFAM" id="SSF47384">
    <property type="entry name" value="Homodimeric domain of signal transducing histidine kinase"/>
    <property type="match status" value="1"/>
</dbReference>
<dbReference type="EMBL" id="CP000733">
    <property type="protein sequence ID" value="ABS76762.1"/>
    <property type="molecule type" value="Genomic_DNA"/>
</dbReference>
<dbReference type="RefSeq" id="WP_011996668.1">
    <property type="nucleotide sequence ID" value="NC_009727.1"/>
</dbReference>
<dbReference type="Pfam" id="PF00989">
    <property type="entry name" value="PAS"/>
    <property type="match status" value="1"/>
</dbReference>
<dbReference type="SUPFAM" id="SSF52172">
    <property type="entry name" value="CheY-like"/>
    <property type="match status" value="1"/>
</dbReference>
<keyword evidence="3 5" id="KW-0597">Phosphoprotein</keyword>
<dbReference type="GO" id="GO:0000155">
    <property type="term" value="F:phosphorelay sensor kinase activity"/>
    <property type="evidence" value="ECO:0007669"/>
    <property type="project" value="InterPro"/>
</dbReference>
<dbReference type="Gene3D" id="3.30.450.20">
    <property type="entry name" value="PAS domain"/>
    <property type="match status" value="2"/>
</dbReference>
<feature type="domain" description="Response regulatory" evidence="7">
    <location>
        <begin position="513"/>
        <end position="629"/>
    </location>
</feature>
<sequence length="630" mass="71482">MAMNSMKESVRKKLMESQQAQFEHLIDRADDLVVIVNPDYSIIDLNNAAEQFYQCKREAVIGRNLFEIAVEEEWQLPASLLTHRRSIKRISWSVVSLPPRYGQKGYMLTGQVISKSVNASQIFLENILYNIPQYILWKDRNFVYLGCNHNFAKLVGFETPESIIGKTDFDLWRSQGANSIRPTDVEVLEGKQLVDVEQSLSLPNGKEGVFLISKVPLRDERNEIIGILVVGTDITERKQNEQKLIEAKLQAELSDRAKSEFIANISHDLRTPINGILGIAQIFNMHEHTKKQEPLINDLSASANLLLGLVEDILDFARLEVGKLELKYSTFNLRQLVTFLVKTFSFQTQQKQIKINIYYDASLPDSIVSEPNYIRRIFLNLIGNAVKFTEKGQIDVTVNLEGNKPAMLKILVKDTGIGIPKDKLNTIFDRFSRATPVYSSRYEGLGLGLSIIKRLVDNLGGEVHVSSIENEGSTFTLTIPCEIASLQSPREKEETQALDEGQRLKILKERKVRVLLIEDDKLSQNIEKIFLEEFGCKVDTASNAEEALVKFNESYELICTDIGLPDKDGYALVREIRQMANSHKPVPILAMTAHVFDREKNKCLEAGMNGFINKPVTVEEIRRALLDYLF</sequence>
<dbReference type="Pfam" id="PF00512">
    <property type="entry name" value="HisKA"/>
    <property type="match status" value="1"/>
</dbReference>
<dbReference type="CDD" id="cd17546">
    <property type="entry name" value="REC_hyHK_CKI1_RcsC-like"/>
    <property type="match status" value="1"/>
</dbReference>
<protein>
    <recommendedName>
        <fullName evidence="2">histidine kinase</fullName>
        <ecNumber evidence="2">2.7.13.3</ecNumber>
    </recommendedName>
</protein>
<dbReference type="KEGG" id="cbd:CBUD_0645"/>
<dbReference type="PANTHER" id="PTHR45339">
    <property type="entry name" value="HYBRID SIGNAL TRANSDUCTION HISTIDINE KINASE J"/>
    <property type="match status" value="1"/>
</dbReference>
<dbReference type="HOGENOM" id="CLU_000445_114_15_6"/>
<dbReference type="SMART" id="SM00388">
    <property type="entry name" value="HisKA"/>
    <property type="match status" value="1"/>
</dbReference>
<dbReference type="InterPro" id="IPR036890">
    <property type="entry name" value="HATPase_C_sf"/>
</dbReference>
<feature type="domain" description="PAC" evidence="9">
    <location>
        <begin position="194"/>
        <end position="246"/>
    </location>
</feature>
<dbReference type="Gene3D" id="3.40.50.2300">
    <property type="match status" value="1"/>
</dbReference>
<evidence type="ECO:0000259" key="8">
    <source>
        <dbReference type="PROSITE" id="PS50112"/>
    </source>
</evidence>
<dbReference type="Pfam" id="PF08448">
    <property type="entry name" value="PAS_4"/>
    <property type="match status" value="1"/>
</dbReference>
<comment type="catalytic activity">
    <reaction evidence="1">
        <text>ATP + protein L-histidine = ADP + protein N-phospho-L-histidine.</text>
        <dbReference type="EC" id="2.7.13.3"/>
    </reaction>
</comment>
<feature type="domain" description="Histidine kinase" evidence="6">
    <location>
        <begin position="264"/>
        <end position="483"/>
    </location>
</feature>
<dbReference type="InterPro" id="IPR013767">
    <property type="entry name" value="PAS_fold"/>
</dbReference>
<dbReference type="FunFam" id="3.30.565.10:FF:000010">
    <property type="entry name" value="Sensor histidine kinase RcsC"/>
    <property type="match status" value="1"/>
</dbReference>
<dbReference type="CDD" id="cd00130">
    <property type="entry name" value="PAS"/>
    <property type="match status" value="2"/>
</dbReference>
<dbReference type="SMART" id="SM00091">
    <property type="entry name" value="PAS"/>
    <property type="match status" value="2"/>
</dbReference>
<evidence type="ECO:0000313" key="10">
    <source>
        <dbReference type="EMBL" id="ABS76762.1"/>
    </source>
</evidence>
<evidence type="ECO:0000259" key="6">
    <source>
        <dbReference type="PROSITE" id="PS50109"/>
    </source>
</evidence>
<dbReference type="EC" id="2.7.13.3" evidence="2"/>
<accession>A9KC53</accession>